<keyword evidence="2" id="KW-1185">Reference proteome</keyword>
<gene>
    <name evidence="1" type="ORF">B9L19_08810</name>
</gene>
<name>A0A226Q1D2_9BACL</name>
<dbReference type="KEGG" id="gtm:GT3921_09810"/>
<dbReference type="Pfam" id="PF11848">
    <property type="entry name" value="DUF3368"/>
    <property type="match status" value="1"/>
</dbReference>
<sequence>MSRVTVNSTPIIGLSIVGQLTLLSDLFDGVYVPEAVYQEIVHHHAPRHYGKEELKRLVNEEVFRLYHVKNRSLVESLYGKFHAGELEVIIGEKELGAQAVVMDEHAARSLSKQFFLRPIGTIGALILGKKNRKIAEVKPLLDNLLDNGFYLFQRLYREALSLAEETP</sequence>
<dbReference type="PANTHER" id="PTHR39550">
    <property type="entry name" value="SLL0658 PROTEIN"/>
    <property type="match status" value="1"/>
</dbReference>
<evidence type="ECO:0000313" key="2">
    <source>
        <dbReference type="Proteomes" id="UP000198378"/>
    </source>
</evidence>
<dbReference type="InterPro" id="IPR021799">
    <property type="entry name" value="PIN-like_prokaryotic"/>
</dbReference>
<evidence type="ECO:0000313" key="1">
    <source>
        <dbReference type="EMBL" id="OXB85724.1"/>
    </source>
</evidence>
<protein>
    <submittedName>
        <fullName evidence="1">DUF3368 domain-containing protein</fullName>
    </submittedName>
</protein>
<accession>A0A226Q1D2</accession>
<reference evidence="1 2" key="1">
    <citation type="submission" date="2017-05" db="EMBL/GenBank/DDBJ databases">
        <title>The genome sequence of Geobacillus thermocatenulatus DSM 730.</title>
        <authorList>
            <person name="Ramaloko W.T."/>
            <person name="Koen N."/>
            <person name="Polliack S."/>
            <person name="Aliyu H."/>
            <person name="Lebre P."/>
            <person name="Mohr T."/>
            <person name="Oswald F."/>
            <person name="Zwick M."/>
            <person name="Neumann A."/>
            <person name="Syldatk C."/>
            <person name="Cowan D."/>
            <person name="De Maayer P."/>
        </authorList>
    </citation>
    <scope>NUCLEOTIDE SEQUENCE [LARGE SCALE GENOMIC DNA]</scope>
    <source>
        <strain evidence="1 2">BGSC 93A1</strain>
    </source>
</reference>
<dbReference type="AlphaFoldDB" id="A0A226Q1D2"/>
<dbReference type="Proteomes" id="UP000198378">
    <property type="component" value="Unassembled WGS sequence"/>
</dbReference>
<dbReference type="PANTHER" id="PTHR39550:SF1">
    <property type="entry name" value="SLL0658 PROTEIN"/>
    <property type="match status" value="1"/>
</dbReference>
<dbReference type="EMBL" id="NEWK01000002">
    <property type="protein sequence ID" value="OXB85724.1"/>
    <property type="molecule type" value="Genomic_DNA"/>
</dbReference>
<proteinExistence type="predicted"/>
<organism evidence="1 2">
    <name type="scientific">Geobacillus thermocatenulatus</name>
    <dbReference type="NCBI Taxonomy" id="33938"/>
    <lineage>
        <taxon>Bacteria</taxon>
        <taxon>Bacillati</taxon>
        <taxon>Bacillota</taxon>
        <taxon>Bacilli</taxon>
        <taxon>Bacillales</taxon>
        <taxon>Anoxybacillaceae</taxon>
        <taxon>Geobacillus</taxon>
        <taxon>Geobacillus thermoleovorans group</taxon>
    </lineage>
</organism>
<comment type="caution">
    <text evidence="1">The sequence shown here is derived from an EMBL/GenBank/DDBJ whole genome shotgun (WGS) entry which is preliminary data.</text>
</comment>
<dbReference type="RefSeq" id="WP_025950845.1">
    <property type="nucleotide sequence ID" value="NZ_CP018058.1"/>
</dbReference>